<proteinExistence type="predicted"/>
<accession>A0AAP0BAD8</accession>
<dbReference type="PANTHER" id="PTHR35465:SF1">
    <property type="entry name" value="PHOSPHATIDYLINOSITOL-GLYCAN BIOSYNTHESIS CLASS X PROTEIN"/>
    <property type="match status" value="1"/>
</dbReference>
<keyword evidence="4" id="KW-1185">Reference proteome</keyword>
<keyword evidence="1" id="KW-0812">Transmembrane</keyword>
<evidence type="ECO:0000256" key="2">
    <source>
        <dbReference type="SAM" id="SignalP"/>
    </source>
</evidence>
<feature type="signal peptide" evidence="2">
    <location>
        <begin position="1"/>
        <end position="21"/>
    </location>
</feature>
<evidence type="ECO:0000256" key="1">
    <source>
        <dbReference type="SAM" id="Phobius"/>
    </source>
</evidence>
<keyword evidence="1" id="KW-1133">Transmembrane helix</keyword>
<keyword evidence="1" id="KW-0472">Membrane</keyword>
<evidence type="ECO:0000313" key="4">
    <source>
        <dbReference type="Proteomes" id="UP001418222"/>
    </source>
</evidence>
<feature type="chain" id="PRO_5042899551" evidence="2">
    <location>
        <begin position="22"/>
        <end position="208"/>
    </location>
</feature>
<gene>
    <name evidence="3" type="ORF">KSP39_PZI015382</name>
</gene>
<dbReference type="PANTHER" id="PTHR35465">
    <property type="entry name" value="CAVEOLIN-1 PROTEIN"/>
    <property type="match status" value="1"/>
</dbReference>
<protein>
    <submittedName>
        <fullName evidence="3">Uncharacterized protein</fullName>
    </submittedName>
</protein>
<sequence>MACILCLLLAFLMIFMAGSYALLDEGLSLTYRQDAGIKVLNVSEELQRETLPLKMGHRFYKLHGLKKSSWYEVKISYPASIPASFSLHLVKNLEDLQMRNRRLLNTEKIIFKFDSEKLNSIENDVFVLVTVEPAGVVAKPNVQEQELVLFNIICEELLIGIPHRAWSVGIAALLCLVFAASILYYLPPELLMVIQCKQSDNASVMKDS</sequence>
<reference evidence="3 4" key="1">
    <citation type="journal article" date="2022" name="Nat. Plants">
        <title>Genomes of leafy and leafless Platanthera orchids illuminate the evolution of mycoheterotrophy.</title>
        <authorList>
            <person name="Li M.H."/>
            <person name="Liu K.W."/>
            <person name="Li Z."/>
            <person name="Lu H.C."/>
            <person name="Ye Q.L."/>
            <person name="Zhang D."/>
            <person name="Wang J.Y."/>
            <person name="Li Y.F."/>
            <person name="Zhong Z.M."/>
            <person name="Liu X."/>
            <person name="Yu X."/>
            <person name="Liu D.K."/>
            <person name="Tu X.D."/>
            <person name="Liu B."/>
            <person name="Hao Y."/>
            <person name="Liao X.Y."/>
            <person name="Jiang Y.T."/>
            <person name="Sun W.H."/>
            <person name="Chen J."/>
            <person name="Chen Y.Q."/>
            <person name="Ai Y."/>
            <person name="Zhai J.W."/>
            <person name="Wu S.S."/>
            <person name="Zhou Z."/>
            <person name="Hsiao Y.Y."/>
            <person name="Wu W.L."/>
            <person name="Chen Y.Y."/>
            <person name="Lin Y.F."/>
            <person name="Hsu J.L."/>
            <person name="Li C.Y."/>
            <person name="Wang Z.W."/>
            <person name="Zhao X."/>
            <person name="Zhong W.Y."/>
            <person name="Ma X.K."/>
            <person name="Ma L."/>
            <person name="Huang J."/>
            <person name="Chen G.Z."/>
            <person name="Huang M.Z."/>
            <person name="Huang L."/>
            <person name="Peng D.H."/>
            <person name="Luo Y.B."/>
            <person name="Zou S.Q."/>
            <person name="Chen S.P."/>
            <person name="Lan S."/>
            <person name="Tsai W.C."/>
            <person name="Van de Peer Y."/>
            <person name="Liu Z.J."/>
        </authorList>
    </citation>
    <scope>NUCLEOTIDE SEQUENCE [LARGE SCALE GENOMIC DNA]</scope>
    <source>
        <strain evidence="3">Lor287</strain>
    </source>
</reference>
<keyword evidence="2" id="KW-0732">Signal</keyword>
<comment type="caution">
    <text evidence="3">The sequence shown here is derived from an EMBL/GenBank/DDBJ whole genome shotgun (WGS) entry which is preliminary data.</text>
</comment>
<evidence type="ECO:0000313" key="3">
    <source>
        <dbReference type="EMBL" id="KAK8933521.1"/>
    </source>
</evidence>
<dbReference type="Proteomes" id="UP001418222">
    <property type="component" value="Unassembled WGS sequence"/>
</dbReference>
<organism evidence="3 4">
    <name type="scientific">Platanthera zijinensis</name>
    <dbReference type="NCBI Taxonomy" id="2320716"/>
    <lineage>
        <taxon>Eukaryota</taxon>
        <taxon>Viridiplantae</taxon>
        <taxon>Streptophyta</taxon>
        <taxon>Embryophyta</taxon>
        <taxon>Tracheophyta</taxon>
        <taxon>Spermatophyta</taxon>
        <taxon>Magnoliopsida</taxon>
        <taxon>Liliopsida</taxon>
        <taxon>Asparagales</taxon>
        <taxon>Orchidaceae</taxon>
        <taxon>Orchidoideae</taxon>
        <taxon>Orchideae</taxon>
        <taxon>Orchidinae</taxon>
        <taxon>Platanthera</taxon>
    </lineage>
</organism>
<dbReference type="AlphaFoldDB" id="A0AAP0BAD8"/>
<feature type="transmembrane region" description="Helical" evidence="1">
    <location>
        <begin position="165"/>
        <end position="186"/>
    </location>
</feature>
<dbReference type="EMBL" id="JBBWWQ010000013">
    <property type="protein sequence ID" value="KAK8933521.1"/>
    <property type="molecule type" value="Genomic_DNA"/>
</dbReference>
<name>A0AAP0BAD8_9ASPA</name>